<evidence type="ECO:0000313" key="2">
    <source>
        <dbReference type="EMBL" id="CUA75348.1"/>
    </source>
</evidence>
<gene>
    <name evidence="2" type="ORF">RSOLAG22IIIB_05853</name>
</gene>
<protein>
    <submittedName>
        <fullName evidence="2">Uncharacterized protein</fullName>
    </submittedName>
</protein>
<proteinExistence type="predicted"/>
<keyword evidence="3" id="KW-1185">Reference proteome</keyword>
<name>A0A0K6G9P9_9AGAM</name>
<accession>A0A0K6G9P9</accession>
<organism evidence="2 3">
    <name type="scientific">Rhizoctonia solani</name>
    <dbReference type="NCBI Taxonomy" id="456999"/>
    <lineage>
        <taxon>Eukaryota</taxon>
        <taxon>Fungi</taxon>
        <taxon>Dikarya</taxon>
        <taxon>Basidiomycota</taxon>
        <taxon>Agaricomycotina</taxon>
        <taxon>Agaricomycetes</taxon>
        <taxon>Cantharellales</taxon>
        <taxon>Ceratobasidiaceae</taxon>
        <taxon>Rhizoctonia</taxon>
    </lineage>
</organism>
<evidence type="ECO:0000256" key="1">
    <source>
        <dbReference type="SAM" id="MobiDB-lite"/>
    </source>
</evidence>
<sequence length="1414" mass="155645">MEPSTGRTSTLPSSRSYADWAASCPEVYLDFGGKIGMARAKCCAFCGVPTRLSPRGDQALVEHMKSNACKNIQRQIEDEITGTAEIDATGAKPDSSMPNLSLTPGSQQSFSSPCLALVAHTPASNSLTCEGAEIILSCSSWANYPWHLHDPSLNRGRPPSFYPCGINCSGDVIRIRSSACVGVTPSTRYKSCIPCTEAVDSREVQSIIQRMENESPPNGLNLVFYSHKQLADVLESKEETLKKYRLQGLEVNRKATRLLGKLSDYKQLLLALSEVDDVAVSRIVQVALRQGCGPAAIVGRLMKAQQGLYRSESYSGKDIDIGLLVLRLGGPRLLESLSKALNLPSSSTIYRHAERLHLWPSIAFPTENEVLKNIESICGHAQAMNLAIRGFNMLIDEIALEERIRYSLAEDILLGFCRECTTPCQLRNMTGRPISDLYALKKLLDSGKCHRAKEATVIAVAPFGPNHYTPLVFVISGTCKTENVDRQLALIKLAYNAYKMSPHGATALGPIWSLDSDGDAARRLALFRLCTSRMLSPPSELYLEIGSLELMNLACGDDEITHNGDFKHEEKRFASALRSGTGVYVNGMHISPAFIKQLLRLDPAISSSRLDALFDNSDRQNVPKAHALLKGIYDVSQLPDIQKQPGHKPFILLGELLHAFISPYTTPSMSLSRQVVCLAKCAFLLFALFRLDGTRFITSQLYYDIQTTVKTAVFSIAKAQILDPMQPFYLIQLGTDRLENLFGIYRTASHDRNLDILQLAERSSAAQEVDNILAKYPGYDRKPYRLSLEGASGVDHLNPRSWTGDVRVCNVNLRSSWTAGRVEAEEALRRAGIEPDFNQKNLRVSAGGLPVDLMRPFGHYVGVSESIPEASDDLQATASTTIPDITATGLGPNQSASAITNPTPTKSTTLAIESGHFSALDFTNAELDAPLEDLLSPPSMPPGTSEHDTVQTANGSTKRGWVKIDQQFVRLESAARLIFGAESTEKSTDRLRRVRGYTRYPSLDDQSDSILGDICLIGQPILALVRVGDSVALAAARVVSIQVGSTKTSVESISLDHLNRSDITFTAQILQLDLDSNNRIWYWNQSYVTSPASKKGKQTYAINEKPLLVQFHSRTIELVNPILSEFSGQLVWSFKHDELLAAIDLLWSKCSESLHEIPDYSELNDFPYRWGSADGQNALVHDDASQAIESMPTGKCGVCYICSRVVPIKQCMRIHVAKHILARRYKMDDPLLDDGSMVVGYAPCGFCGRSGAPECRATLKITKRSTTFKSGCPFYDNFSHKAAGKPTVSGPCTNRPLRCEYSDCSQKDPIWSYNMREHILARHGQSAHARAINEGQYLVSEEEIRLLQLDNMFIIPGRHRIVLHDTPNRGAKRPLEASTANIISDSPLSHEQPIDSEARTVASGSAPKRAKTTK</sequence>
<reference evidence="2 3" key="1">
    <citation type="submission" date="2015-07" db="EMBL/GenBank/DDBJ databases">
        <authorList>
            <person name="Noorani M."/>
        </authorList>
    </citation>
    <scope>NUCLEOTIDE SEQUENCE [LARGE SCALE GENOMIC DNA]</scope>
    <source>
        <strain evidence="2">BBA 69670</strain>
    </source>
</reference>
<feature type="compositionally biased region" description="Polar residues" evidence="1">
    <location>
        <begin position="1379"/>
        <end position="1389"/>
    </location>
</feature>
<feature type="region of interest" description="Disordered" evidence="1">
    <location>
        <begin position="1379"/>
        <end position="1414"/>
    </location>
</feature>
<evidence type="ECO:0000313" key="3">
    <source>
        <dbReference type="Proteomes" id="UP000044841"/>
    </source>
</evidence>
<dbReference type="Proteomes" id="UP000044841">
    <property type="component" value="Unassembled WGS sequence"/>
</dbReference>
<dbReference type="EMBL" id="CYGV01001534">
    <property type="protein sequence ID" value="CUA75348.1"/>
    <property type="molecule type" value="Genomic_DNA"/>
</dbReference>